<feature type="transmembrane region" description="Helical" evidence="1">
    <location>
        <begin position="369"/>
        <end position="388"/>
    </location>
</feature>
<protein>
    <submittedName>
        <fullName evidence="2">Na+ ABC transporter permease protein</fullName>
    </submittedName>
</protein>
<proteinExistence type="predicted"/>
<keyword evidence="3" id="KW-1185">Reference proteome</keyword>
<feature type="transmembrane region" description="Helical" evidence="1">
    <location>
        <begin position="318"/>
        <end position="337"/>
    </location>
</feature>
<dbReference type="HOGENOM" id="CLU_022118_1_0_4"/>
<sequence>MTRRHLGPAVRSGATAVFCKELVDALRDRRTLATVLLSAVLMGPLVLLLLSSLVATLESQAERRVVMVQGIEHAPTLRNFIERQTFRIETAPADYEGHLRDARLGDPVLVVGEDFERRLAAGEAPEVLLVSDSSNRQAAAGVGRLARLLDAFSRERGTLLLALRGVPGSLLQAIDVEERDLASTRSRAAQFTGLLPFFVIMAVLYGALNAALDTTAGERERGSLEPLLTNPAAPLALVIGKWGAVAAVSMLIALLSVLSFLPAQWLIRSETLRSLFLFGPREALGFLLVLLPLAASLSAAMMAVAIRCRSFKEAQANSTGVILAVSLLPLLTLFNQGGEKPWFVWLPALAQHTLMNRVLRGDSLSATDLLAPLAVALLLTALCLGYIARRLRAAAVR</sequence>
<feature type="transmembrane region" description="Helical" evidence="1">
    <location>
        <begin position="233"/>
        <end position="263"/>
    </location>
</feature>
<accession>A2SMG3</accession>
<dbReference type="PANTHER" id="PTHR43471:SF3">
    <property type="entry name" value="ABC TRANSPORTER PERMEASE PROTEIN NATB"/>
    <property type="match status" value="1"/>
</dbReference>
<dbReference type="RefSeq" id="WP_011831372.1">
    <property type="nucleotide sequence ID" value="NC_008825.1"/>
</dbReference>
<dbReference type="Proteomes" id="UP000000366">
    <property type="component" value="Chromosome"/>
</dbReference>
<keyword evidence="1" id="KW-1133">Transmembrane helix</keyword>
<organism evidence="2 3">
    <name type="scientific">Methylibium petroleiphilum (strain ATCC BAA-1232 / LMG 22953 / PM1)</name>
    <dbReference type="NCBI Taxonomy" id="420662"/>
    <lineage>
        <taxon>Bacteria</taxon>
        <taxon>Pseudomonadati</taxon>
        <taxon>Pseudomonadota</taxon>
        <taxon>Betaproteobacteria</taxon>
        <taxon>Burkholderiales</taxon>
        <taxon>Sphaerotilaceae</taxon>
        <taxon>Methylibium</taxon>
    </lineage>
</organism>
<evidence type="ECO:0000313" key="2">
    <source>
        <dbReference type="EMBL" id="ABM96752.1"/>
    </source>
</evidence>
<dbReference type="STRING" id="420662.Mpe_A3799"/>
<dbReference type="GO" id="GO:0005886">
    <property type="term" value="C:plasma membrane"/>
    <property type="evidence" value="ECO:0007669"/>
    <property type="project" value="UniProtKB-SubCell"/>
</dbReference>
<feature type="transmembrane region" description="Helical" evidence="1">
    <location>
        <begin position="194"/>
        <end position="212"/>
    </location>
</feature>
<dbReference type="EMBL" id="CP000555">
    <property type="protein sequence ID" value="ABM96752.1"/>
    <property type="molecule type" value="Genomic_DNA"/>
</dbReference>
<keyword evidence="1" id="KW-0812">Transmembrane</keyword>
<dbReference type="KEGG" id="mpt:Mpe_A3799"/>
<evidence type="ECO:0000313" key="3">
    <source>
        <dbReference type="Proteomes" id="UP000000366"/>
    </source>
</evidence>
<name>A2SMG3_METPP</name>
<gene>
    <name evidence="2" type="ordered locus">Mpe_A3799</name>
</gene>
<dbReference type="AlphaFoldDB" id="A2SMG3"/>
<feature type="transmembrane region" description="Helical" evidence="1">
    <location>
        <begin position="283"/>
        <end position="306"/>
    </location>
</feature>
<feature type="transmembrane region" description="Helical" evidence="1">
    <location>
        <begin position="32"/>
        <end position="57"/>
    </location>
</feature>
<keyword evidence="1" id="KW-0472">Membrane</keyword>
<dbReference type="GO" id="GO:0140359">
    <property type="term" value="F:ABC-type transporter activity"/>
    <property type="evidence" value="ECO:0007669"/>
    <property type="project" value="InterPro"/>
</dbReference>
<dbReference type="Pfam" id="PF12679">
    <property type="entry name" value="ABC2_membrane_2"/>
    <property type="match status" value="1"/>
</dbReference>
<dbReference type="PANTHER" id="PTHR43471">
    <property type="entry name" value="ABC TRANSPORTER PERMEASE"/>
    <property type="match status" value="1"/>
</dbReference>
<evidence type="ECO:0000256" key="1">
    <source>
        <dbReference type="SAM" id="Phobius"/>
    </source>
</evidence>
<dbReference type="eggNOG" id="COG1668">
    <property type="taxonomic scope" value="Bacteria"/>
</dbReference>
<reference evidence="2 3" key="1">
    <citation type="journal article" date="2007" name="J. Bacteriol.">
        <title>Whole-genome analysis of the methyl tert-butyl ether-degrading beta-proteobacterium Methylibium petroleiphilum PM1.</title>
        <authorList>
            <person name="Kane S.R."/>
            <person name="Chakicherla A.Y."/>
            <person name="Chain P.S.G."/>
            <person name="Schmidt R."/>
            <person name="Shin M.W."/>
            <person name="Legler T.C."/>
            <person name="Scow K.M."/>
            <person name="Larimer F.W."/>
            <person name="Lucas S.M."/>
            <person name="Richardson P.M."/>
            <person name="Hristova K.R."/>
        </authorList>
    </citation>
    <scope>NUCLEOTIDE SEQUENCE [LARGE SCALE GENOMIC DNA]</scope>
    <source>
        <strain evidence="3">ATCC BAA-1232 / LMG 22953 / PM1</strain>
    </source>
</reference>